<dbReference type="AlphaFoldDB" id="A0A8S3SDM4"/>
<gene>
    <name evidence="2" type="ORF">MEDL_31316</name>
</gene>
<feature type="compositionally biased region" description="Basic residues" evidence="1">
    <location>
        <begin position="102"/>
        <end position="111"/>
    </location>
</feature>
<dbReference type="Proteomes" id="UP000683360">
    <property type="component" value="Unassembled WGS sequence"/>
</dbReference>
<comment type="caution">
    <text evidence="2">The sequence shown here is derived from an EMBL/GenBank/DDBJ whole genome shotgun (WGS) entry which is preliminary data.</text>
</comment>
<evidence type="ECO:0000313" key="3">
    <source>
        <dbReference type="Proteomes" id="UP000683360"/>
    </source>
</evidence>
<feature type="region of interest" description="Disordered" evidence="1">
    <location>
        <begin position="19"/>
        <end position="162"/>
    </location>
</feature>
<proteinExistence type="predicted"/>
<reference evidence="2" key="1">
    <citation type="submission" date="2021-03" db="EMBL/GenBank/DDBJ databases">
        <authorList>
            <person name="Bekaert M."/>
        </authorList>
    </citation>
    <scope>NUCLEOTIDE SEQUENCE</scope>
</reference>
<feature type="compositionally biased region" description="Polar residues" evidence="1">
    <location>
        <begin position="127"/>
        <end position="142"/>
    </location>
</feature>
<feature type="compositionally biased region" description="Polar residues" evidence="1">
    <location>
        <begin position="72"/>
        <end position="86"/>
    </location>
</feature>
<dbReference type="EMBL" id="CAJPWZ010001554">
    <property type="protein sequence ID" value="CAG2217637.1"/>
    <property type="molecule type" value="Genomic_DNA"/>
</dbReference>
<evidence type="ECO:0000256" key="1">
    <source>
        <dbReference type="SAM" id="MobiDB-lite"/>
    </source>
</evidence>
<name>A0A8S3SDM4_MYTED</name>
<accession>A0A8S3SDM4</accession>
<sequence length="162" mass="18147">MRIVILWLVFGDPRTIGSLGFEADSDVLSEESDEASESESEKGEEIVLSQSTENLLDITHTEEISKNAELPTDTNKTQVPDQNPSELKSDEPDQQHPEQYMKKKKKKKKTFKSPATTYGPLDKYLGTTPQQKSAKRSATTPTDKLHDREIGSSKPRTSDHNT</sequence>
<feature type="compositionally biased region" description="Basic and acidic residues" evidence="1">
    <location>
        <begin position="87"/>
        <end position="101"/>
    </location>
</feature>
<feature type="compositionally biased region" description="Acidic residues" evidence="1">
    <location>
        <begin position="23"/>
        <end position="38"/>
    </location>
</feature>
<keyword evidence="3" id="KW-1185">Reference proteome</keyword>
<evidence type="ECO:0000313" key="2">
    <source>
        <dbReference type="EMBL" id="CAG2217637.1"/>
    </source>
</evidence>
<protein>
    <submittedName>
        <fullName evidence="2">Uncharacterized protein</fullName>
    </submittedName>
</protein>
<feature type="compositionally biased region" description="Basic and acidic residues" evidence="1">
    <location>
        <begin position="143"/>
        <end position="162"/>
    </location>
</feature>
<organism evidence="2 3">
    <name type="scientific">Mytilus edulis</name>
    <name type="common">Blue mussel</name>
    <dbReference type="NCBI Taxonomy" id="6550"/>
    <lineage>
        <taxon>Eukaryota</taxon>
        <taxon>Metazoa</taxon>
        <taxon>Spiralia</taxon>
        <taxon>Lophotrochozoa</taxon>
        <taxon>Mollusca</taxon>
        <taxon>Bivalvia</taxon>
        <taxon>Autobranchia</taxon>
        <taxon>Pteriomorphia</taxon>
        <taxon>Mytilida</taxon>
        <taxon>Mytiloidea</taxon>
        <taxon>Mytilidae</taxon>
        <taxon>Mytilinae</taxon>
        <taxon>Mytilus</taxon>
    </lineage>
</organism>